<protein>
    <submittedName>
        <fullName evidence="2">AAC-rich mRNA clone AAC11-like protein</fullName>
    </submittedName>
</protein>
<comment type="caution">
    <text evidence="2">The sequence shown here is derived from an EMBL/GenBank/DDBJ whole genome shotgun (WGS) entry which is preliminary data.</text>
</comment>
<organism evidence="2 3">
    <name type="scientific">Labeo rohita</name>
    <name type="common">Indian major carp</name>
    <name type="synonym">Cyprinus rohita</name>
    <dbReference type="NCBI Taxonomy" id="84645"/>
    <lineage>
        <taxon>Eukaryota</taxon>
        <taxon>Metazoa</taxon>
        <taxon>Chordata</taxon>
        <taxon>Craniata</taxon>
        <taxon>Vertebrata</taxon>
        <taxon>Euteleostomi</taxon>
        <taxon>Actinopterygii</taxon>
        <taxon>Neopterygii</taxon>
        <taxon>Teleostei</taxon>
        <taxon>Ostariophysi</taxon>
        <taxon>Cypriniformes</taxon>
        <taxon>Cyprinidae</taxon>
        <taxon>Labeoninae</taxon>
        <taxon>Labeonini</taxon>
        <taxon>Labeo</taxon>
    </lineage>
</organism>
<evidence type="ECO:0000313" key="3">
    <source>
        <dbReference type="Proteomes" id="UP000290572"/>
    </source>
</evidence>
<keyword evidence="3" id="KW-1185">Reference proteome</keyword>
<gene>
    <name evidence="2" type="ORF">ROHU_012595</name>
</gene>
<dbReference type="AlphaFoldDB" id="A0A498LBN1"/>
<proteinExistence type="predicted"/>
<feature type="transmembrane region" description="Helical" evidence="1">
    <location>
        <begin position="74"/>
        <end position="94"/>
    </location>
</feature>
<keyword evidence="1" id="KW-0472">Membrane</keyword>
<name>A0A498LBN1_LABRO</name>
<sequence>MINKSALSTDFQIVKDLNMASKTQILLLVVVMITTYGLTNCTTNCTTNGTSNCTTIGTTTSTISIAVSLSPMGFAWLSGLPIYTIISTAVLKLFQLM</sequence>
<dbReference type="EMBL" id="QBIY01013393">
    <property type="protein sequence ID" value="RXN05660.1"/>
    <property type="molecule type" value="Genomic_DNA"/>
</dbReference>
<accession>A0A498LBN1</accession>
<reference evidence="2 3" key="1">
    <citation type="submission" date="2018-03" db="EMBL/GenBank/DDBJ databases">
        <title>Draft genome sequence of Rohu Carp (Labeo rohita).</title>
        <authorList>
            <person name="Das P."/>
            <person name="Kushwaha B."/>
            <person name="Joshi C.G."/>
            <person name="Kumar D."/>
            <person name="Nagpure N.S."/>
            <person name="Sahoo L."/>
            <person name="Das S.P."/>
            <person name="Bit A."/>
            <person name="Patnaik S."/>
            <person name="Meher P.K."/>
            <person name="Jayasankar P."/>
            <person name="Koringa P.G."/>
            <person name="Patel N.V."/>
            <person name="Hinsu A.T."/>
            <person name="Kumar R."/>
            <person name="Pandey M."/>
            <person name="Agarwal S."/>
            <person name="Srivastava S."/>
            <person name="Singh M."/>
            <person name="Iquebal M.A."/>
            <person name="Jaiswal S."/>
            <person name="Angadi U.B."/>
            <person name="Kumar N."/>
            <person name="Raza M."/>
            <person name="Shah T.M."/>
            <person name="Rai A."/>
            <person name="Jena J.K."/>
        </authorList>
    </citation>
    <scope>NUCLEOTIDE SEQUENCE [LARGE SCALE GENOMIC DNA]</scope>
    <source>
        <strain evidence="2">DASCIFA01</strain>
        <tissue evidence="2">Testis</tissue>
    </source>
</reference>
<dbReference type="Proteomes" id="UP000290572">
    <property type="component" value="Unassembled WGS sequence"/>
</dbReference>
<evidence type="ECO:0000313" key="2">
    <source>
        <dbReference type="EMBL" id="RXN05660.1"/>
    </source>
</evidence>
<evidence type="ECO:0000256" key="1">
    <source>
        <dbReference type="SAM" id="Phobius"/>
    </source>
</evidence>
<keyword evidence="1" id="KW-1133">Transmembrane helix</keyword>
<keyword evidence="1" id="KW-0812">Transmembrane</keyword>